<keyword evidence="1" id="KW-0812">Transmembrane</keyword>
<evidence type="ECO:0000256" key="1">
    <source>
        <dbReference type="SAM" id="Phobius"/>
    </source>
</evidence>
<evidence type="ECO:0000313" key="4">
    <source>
        <dbReference type="Proteomes" id="UP000703720"/>
    </source>
</evidence>
<evidence type="ECO:0000313" key="3">
    <source>
        <dbReference type="EMBL" id="MBP2378855.1"/>
    </source>
</evidence>
<dbReference type="RefSeq" id="WP_210098026.1">
    <property type="nucleotide sequence ID" value="NZ_BAAAIO010000003.1"/>
</dbReference>
<name>A0ABS4WRL4_9MICO</name>
<feature type="domain" description="Tape measure protein N-terminal" evidence="2">
    <location>
        <begin position="71"/>
        <end position="245"/>
    </location>
</feature>
<accession>A0ABS4WRL4</accession>
<proteinExistence type="predicted"/>
<feature type="transmembrane region" description="Helical" evidence="1">
    <location>
        <begin position="449"/>
        <end position="468"/>
    </location>
</feature>
<evidence type="ECO:0000259" key="2">
    <source>
        <dbReference type="Pfam" id="PF20155"/>
    </source>
</evidence>
<feature type="transmembrane region" description="Helical" evidence="1">
    <location>
        <begin position="314"/>
        <end position="333"/>
    </location>
</feature>
<keyword evidence="1" id="KW-0472">Membrane</keyword>
<dbReference type="InterPro" id="IPR013491">
    <property type="entry name" value="Tape_meas_N"/>
</dbReference>
<sequence>MAQEIGVAYVSLLPSGTGFSKAVDKEAGQAFGGAEKRSRGFFTSLASGVGKIVGGVGLLAGTVGAIALGGGISRALNIEDATAKLKGLGHDTKAVEAIMKDALASVKGTAFGLDAAATTAATAVAAGIKPGQELERYLRLTADAATIAGVSLEEMGSILNKATTSGKVYTQELNQLADRGLPIFQWLQDEYGVTAEELRKMVEQGQVDAATFRKVIEDNIGGAALASGETTRGALANVGASLSRLGALFAGPALGLARDFFNEVIVLSDGIASRLTPAVEGLQFAADGVDFDFADQLLGLIDGVSEKFSGFGDVFGGLSGLTPVFTALAGAMAPLLSMLPVIGRFLPVISGPVGAIIGLLAGLLIESEPLRESLAGLAEEVGGALTSAFGSAEGSLSGFGPMLSELLQVLGSGLADAIVAVTPTIGMLIETLGQVFEAVSPLFEPLMQIVTAVLTLLGPLGELVGAILPPVAELFTLIAGSVADLAGTFLNALLPVVEGLVTALGGLISFIIGVFTGDWDAAWTGLQTVFSGVWDAIVAAVQGVGQILAAVWNGLVEQMSGVINWLTGVFMGAWMGLVAFFGGIWKQITNGITSAWNNAMTFLGSIPKRVQNFFSGVGTWLLDSGQALIQGFIDGISSMVGAVGDAVNGVLEWAGGFFPHSPAKRGTFSGSGWTAVADGGASLMEQFTFGAEKFKPEISFSNMTSLIGASSPAVPRIPDNMRLVVEGHEFNAYVDTRADGRIGSFDETESGFARRRGLRGN</sequence>
<organism evidence="3 4">
    <name type="scientific">Microbacterium phyllosphaerae</name>
    <dbReference type="NCBI Taxonomy" id="124798"/>
    <lineage>
        <taxon>Bacteria</taxon>
        <taxon>Bacillati</taxon>
        <taxon>Actinomycetota</taxon>
        <taxon>Actinomycetes</taxon>
        <taxon>Micrococcales</taxon>
        <taxon>Microbacteriaceae</taxon>
        <taxon>Microbacterium</taxon>
    </lineage>
</organism>
<dbReference type="Proteomes" id="UP000703720">
    <property type="component" value="Unassembled WGS sequence"/>
</dbReference>
<feature type="transmembrane region" description="Helical" evidence="1">
    <location>
        <begin position="500"/>
        <end position="516"/>
    </location>
</feature>
<dbReference type="Pfam" id="PF20155">
    <property type="entry name" value="TMP_3"/>
    <property type="match status" value="1"/>
</dbReference>
<dbReference type="EMBL" id="JAGIOA010000001">
    <property type="protein sequence ID" value="MBP2378855.1"/>
    <property type="molecule type" value="Genomic_DNA"/>
</dbReference>
<protein>
    <submittedName>
        <fullName evidence="3">Tape measure domain-containing protein</fullName>
    </submittedName>
</protein>
<comment type="caution">
    <text evidence="3">The sequence shown here is derived from an EMBL/GenBank/DDBJ whole genome shotgun (WGS) entry which is preliminary data.</text>
</comment>
<feature type="transmembrane region" description="Helical" evidence="1">
    <location>
        <begin position="536"/>
        <end position="555"/>
    </location>
</feature>
<dbReference type="NCBIfam" id="TIGR02675">
    <property type="entry name" value="tape_meas_nterm"/>
    <property type="match status" value="1"/>
</dbReference>
<keyword evidence="4" id="KW-1185">Reference proteome</keyword>
<feature type="transmembrane region" description="Helical" evidence="1">
    <location>
        <begin position="562"/>
        <end position="585"/>
    </location>
</feature>
<gene>
    <name evidence="3" type="ORF">JOF42_002350</name>
</gene>
<reference evidence="3 4" key="1">
    <citation type="submission" date="2021-03" db="EMBL/GenBank/DDBJ databases">
        <title>Sequencing the genomes of 1000 actinobacteria strains.</title>
        <authorList>
            <person name="Klenk H.-P."/>
        </authorList>
    </citation>
    <scope>NUCLEOTIDE SEQUENCE [LARGE SCALE GENOMIC DNA]</scope>
    <source>
        <strain evidence="3 4">DSM 13468</strain>
    </source>
</reference>
<keyword evidence="1" id="KW-1133">Transmembrane helix</keyword>
<feature type="transmembrane region" description="Helical" evidence="1">
    <location>
        <begin position="345"/>
        <end position="365"/>
    </location>
</feature>